<feature type="region of interest" description="Disordered" evidence="2">
    <location>
        <begin position="275"/>
        <end position="316"/>
    </location>
</feature>
<dbReference type="OrthoDB" id="10033734at2759"/>
<dbReference type="GO" id="GO:0031267">
    <property type="term" value="F:small GTPase binding"/>
    <property type="evidence" value="ECO:0007669"/>
    <property type="project" value="InterPro"/>
</dbReference>
<feature type="region of interest" description="Disordered" evidence="2">
    <location>
        <begin position="1"/>
        <end position="106"/>
    </location>
</feature>
<dbReference type="PANTHER" id="PTHR12783">
    <property type="entry name" value="RALA BINDING PROTEIN 1 RALBP1"/>
    <property type="match status" value="1"/>
</dbReference>
<proteinExistence type="predicted"/>
<dbReference type="GO" id="GO:0006897">
    <property type="term" value="P:endocytosis"/>
    <property type="evidence" value="ECO:0007669"/>
    <property type="project" value="TreeGrafter"/>
</dbReference>
<dbReference type="STRING" id="307972.A0A2G8JBP0"/>
<dbReference type="GO" id="GO:0007264">
    <property type="term" value="P:small GTPase-mediated signal transduction"/>
    <property type="evidence" value="ECO:0007669"/>
    <property type="project" value="InterPro"/>
</dbReference>
<evidence type="ECO:0000313" key="5">
    <source>
        <dbReference type="Proteomes" id="UP000230750"/>
    </source>
</evidence>
<evidence type="ECO:0000256" key="2">
    <source>
        <dbReference type="SAM" id="MobiDB-lite"/>
    </source>
</evidence>
<evidence type="ECO:0000313" key="4">
    <source>
        <dbReference type="EMBL" id="PIK33155.1"/>
    </source>
</evidence>
<dbReference type="Gene3D" id="1.20.58.90">
    <property type="match status" value="1"/>
</dbReference>
<dbReference type="EMBL" id="MRZV01002717">
    <property type="protein sequence ID" value="PIK33155.1"/>
    <property type="molecule type" value="Genomic_DNA"/>
</dbReference>
<evidence type="ECO:0000259" key="3">
    <source>
        <dbReference type="Pfam" id="PF20924"/>
    </source>
</evidence>
<dbReference type="Proteomes" id="UP000230750">
    <property type="component" value="Unassembled WGS sequence"/>
</dbReference>
<keyword evidence="5" id="KW-1185">Reference proteome</keyword>
<organism evidence="4 5">
    <name type="scientific">Stichopus japonicus</name>
    <name type="common">Sea cucumber</name>
    <dbReference type="NCBI Taxonomy" id="307972"/>
    <lineage>
        <taxon>Eukaryota</taxon>
        <taxon>Metazoa</taxon>
        <taxon>Echinodermata</taxon>
        <taxon>Eleutherozoa</taxon>
        <taxon>Echinozoa</taxon>
        <taxon>Holothuroidea</taxon>
        <taxon>Aspidochirotacea</taxon>
        <taxon>Aspidochirotida</taxon>
        <taxon>Stichopodidae</taxon>
        <taxon>Apostichopus</taxon>
    </lineage>
</organism>
<protein>
    <submittedName>
        <fullName evidence="4">Putative ralA-binding protein 1 isoform X3</fullName>
    </submittedName>
</protein>
<dbReference type="InterPro" id="IPR039767">
    <property type="entry name" value="RALBP1"/>
</dbReference>
<accession>A0A2G8JBP0</accession>
<dbReference type="InterPro" id="IPR049041">
    <property type="entry name" value="RalBP1-like_Ral-bd"/>
</dbReference>
<feature type="domain" description="RalA-binding protein 1-like Ral binding" evidence="3">
    <location>
        <begin position="235"/>
        <end position="273"/>
    </location>
</feature>
<sequence length="316" mass="36093">MRNTNQKILPCKTTRAQKWSSRGELSSHSSATLEYPSKNSKKVGSLSDDEDERNNSKKKRKLFAFSSKSKRERNGSGDVKKKSKNKDEFSKDGGQKQRAARSNTISELSVAQVQKRLSEVKPIFGVELEDAVKQSKSLDGIELPLIIRECIDHVEGFGKLTKLMLTNEHTESVHRVQSHHEDQPSSFLPTLHNWEIFFGHVKLKKCKKPLQLDSSGQVQLPDGVEELEEELQFHESLLNKMHEDLNKGVASHGTEEELWEVQRIVTQMKRKLRKAKSVQKQAAPKQQEDDKSDSVDQLSTIPRWTMDRAPVRMRIS</sequence>
<gene>
    <name evidence="4" type="ORF">BSL78_30031</name>
</gene>
<dbReference type="GO" id="GO:0005096">
    <property type="term" value="F:GTPase activator activity"/>
    <property type="evidence" value="ECO:0007669"/>
    <property type="project" value="UniProtKB-KW"/>
</dbReference>
<dbReference type="AlphaFoldDB" id="A0A2G8JBP0"/>
<dbReference type="PANTHER" id="PTHR12783:SF5">
    <property type="entry name" value="RALA-BINDING PROTEIN 1"/>
    <property type="match status" value="1"/>
</dbReference>
<feature type="compositionally biased region" description="Polar residues" evidence="2">
    <location>
        <begin position="14"/>
        <end position="32"/>
    </location>
</feature>
<keyword evidence="1" id="KW-0343">GTPase activation</keyword>
<dbReference type="GO" id="GO:0016020">
    <property type="term" value="C:membrane"/>
    <property type="evidence" value="ECO:0007669"/>
    <property type="project" value="TreeGrafter"/>
</dbReference>
<evidence type="ECO:0000256" key="1">
    <source>
        <dbReference type="ARBA" id="ARBA00022468"/>
    </source>
</evidence>
<dbReference type="Pfam" id="PF20924">
    <property type="entry name" value="RLIP76_Ral-bd"/>
    <property type="match status" value="1"/>
</dbReference>
<comment type="caution">
    <text evidence="4">The sequence shown here is derived from an EMBL/GenBank/DDBJ whole genome shotgun (WGS) entry which is preliminary data.</text>
</comment>
<feature type="compositionally biased region" description="Basic and acidic residues" evidence="2">
    <location>
        <begin position="72"/>
        <end position="95"/>
    </location>
</feature>
<name>A0A2G8JBP0_STIJA</name>
<reference evidence="4 5" key="1">
    <citation type="journal article" date="2017" name="PLoS Biol.">
        <title>The sea cucumber genome provides insights into morphological evolution and visceral regeneration.</title>
        <authorList>
            <person name="Zhang X."/>
            <person name="Sun L."/>
            <person name="Yuan J."/>
            <person name="Sun Y."/>
            <person name="Gao Y."/>
            <person name="Zhang L."/>
            <person name="Li S."/>
            <person name="Dai H."/>
            <person name="Hamel J.F."/>
            <person name="Liu C."/>
            <person name="Yu Y."/>
            <person name="Liu S."/>
            <person name="Lin W."/>
            <person name="Guo K."/>
            <person name="Jin S."/>
            <person name="Xu P."/>
            <person name="Storey K.B."/>
            <person name="Huan P."/>
            <person name="Zhang T."/>
            <person name="Zhou Y."/>
            <person name="Zhang J."/>
            <person name="Lin C."/>
            <person name="Li X."/>
            <person name="Xing L."/>
            <person name="Huo D."/>
            <person name="Sun M."/>
            <person name="Wang L."/>
            <person name="Mercier A."/>
            <person name="Li F."/>
            <person name="Yang H."/>
            <person name="Xiang J."/>
        </authorList>
    </citation>
    <scope>NUCLEOTIDE SEQUENCE [LARGE SCALE GENOMIC DNA]</scope>
    <source>
        <strain evidence="4">Shaxun</strain>
        <tissue evidence="4">Muscle</tissue>
    </source>
</reference>